<reference evidence="1 2" key="1">
    <citation type="journal article" date="2019" name="Sci. Rep.">
        <title>Orb-weaving spider Araneus ventricosus genome elucidates the spidroin gene catalogue.</title>
        <authorList>
            <person name="Kono N."/>
            <person name="Nakamura H."/>
            <person name="Ohtoshi R."/>
            <person name="Moran D.A.P."/>
            <person name="Shinohara A."/>
            <person name="Yoshida Y."/>
            <person name="Fujiwara M."/>
            <person name="Mori M."/>
            <person name="Tomita M."/>
            <person name="Arakawa K."/>
        </authorList>
    </citation>
    <scope>NUCLEOTIDE SEQUENCE [LARGE SCALE GENOMIC DNA]</scope>
</reference>
<dbReference type="EMBL" id="BGPR01001647">
    <property type="protein sequence ID" value="GBM58721.1"/>
    <property type="molecule type" value="Genomic_DNA"/>
</dbReference>
<organism evidence="1 2">
    <name type="scientific">Araneus ventricosus</name>
    <name type="common">Orbweaver spider</name>
    <name type="synonym">Epeira ventricosa</name>
    <dbReference type="NCBI Taxonomy" id="182803"/>
    <lineage>
        <taxon>Eukaryota</taxon>
        <taxon>Metazoa</taxon>
        <taxon>Ecdysozoa</taxon>
        <taxon>Arthropoda</taxon>
        <taxon>Chelicerata</taxon>
        <taxon>Arachnida</taxon>
        <taxon>Araneae</taxon>
        <taxon>Araneomorphae</taxon>
        <taxon>Entelegynae</taxon>
        <taxon>Araneoidea</taxon>
        <taxon>Araneidae</taxon>
        <taxon>Araneus</taxon>
    </lineage>
</organism>
<dbReference type="AlphaFoldDB" id="A0A4Y2H0Q2"/>
<evidence type="ECO:0000313" key="2">
    <source>
        <dbReference type="Proteomes" id="UP000499080"/>
    </source>
</evidence>
<accession>A0A4Y2H0Q2</accession>
<gene>
    <name evidence="1" type="ORF">AVEN_175330_1</name>
</gene>
<comment type="caution">
    <text evidence="1">The sequence shown here is derived from an EMBL/GenBank/DDBJ whole genome shotgun (WGS) entry which is preliminary data.</text>
</comment>
<evidence type="ECO:0000313" key="1">
    <source>
        <dbReference type="EMBL" id="GBM58721.1"/>
    </source>
</evidence>
<name>A0A4Y2H0Q2_ARAVE</name>
<protein>
    <submittedName>
        <fullName evidence="1">Uncharacterized protein</fullName>
    </submittedName>
</protein>
<sequence length="110" mass="12564">MIFGLFIVSDSPMGLSIRWSHSFLRKFPEPDLGSRVLQKLQLPFSLQVLSFLFTLPVDEVVKPLQSSSHWIIRTWLTTTHLPSGPPLFWEGPGFVTTAYSGITKRYQCPR</sequence>
<keyword evidence="2" id="KW-1185">Reference proteome</keyword>
<dbReference type="Proteomes" id="UP000499080">
    <property type="component" value="Unassembled WGS sequence"/>
</dbReference>
<proteinExistence type="predicted"/>